<evidence type="ECO:0000313" key="3">
    <source>
        <dbReference type="Proteomes" id="UP000586042"/>
    </source>
</evidence>
<keyword evidence="1" id="KW-0812">Transmembrane</keyword>
<feature type="transmembrane region" description="Helical" evidence="1">
    <location>
        <begin position="32"/>
        <end position="55"/>
    </location>
</feature>
<feature type="transmembrane region" description="Helical" evidence="1">
    <location>
        <begin position="7"/>
        <end position="26"/>
    </location>
</feature>
<proteinExistence type="predicted"/>
<keyword evidence="3" id="KW-1185">Reference proteome</keyword>
<dbReference type="RefSeq" id="WP_175587510.1">
    <property type="nucleotide sequence ID" value="NZ_JABWGN010000001.1"/>
</dbReference>
<evidence type="ECO:0000256" key="1">
    <source>
        <dbReference type="SAM" id="Phobius"/>
    </source>
</evidence>
<dbReference type="Proteomes" id="UP000586042">
    <property type="component" value="Unassembled WGS sequence"/>
</dbReference>
<gene>
    <name evidence="2" type="ORF">HTZ77_01045</name>
</gene>
<name>A0A7Y6I3T7_9ACTN</name>
<dbReference type="AlphaFoldDB" id="A0A7Y6I3T7"/>
<sequence length="93" mass="9841">MGRRTPMLMGLLGLGLAVLGLGLYVSRCDTSFGLFLFEAVAYVVGAGLVGGALILRYRPAVGFSVLILLVVAALTFLGAVLAFFASFDRCFEF</sequence>
<keyword evidence="1" id="KW-0472">Membrane</keyword>
<dbReference type="EMBL" id="JABWGN010000001">
    <property type="protein sequence ID" value="NUW30024.1"/>
    <property type="molecule type" value="Genomic_DNA"/>
</dbReference>
<protein>
    <submittedName>
        <fullName evidence="2">Uncharacterized protein</fullName>
    </submittedName>
</protein>
<reference evidence="2 3" key="1">
    <citation type="submission" date="2020-06" db="EMBL/GenBank/DDBJ databases">
        <title>Nonomuraea sp. SMC257, a novel actinomycete isolated from soil.</title>
        <authorList>
            <person name="Chanama M."/>
        </authorList>
    </citation>
    <scope>NUCLEOTIDE SEQUENCE [LARGE SCALE GENOMIC DNA]</scope>
    <source>
        <strain evidence="2 3">SMC257</strain>
    </source>
</reference>
<organism evidence="2 3">
    <name type="scientific">Nonomuraea montanisoli</name>
    <dbReference type="NCBI Taxonomy" id="2741721"/>
    <lineage>
        <taxon>Bacteria</taxon>
        <taxon>Bacillati</taxon>
        <taxon>Actinomycetota</taxon>
        <taxon>Actinomycetes</taxon>
        <taxon>Streptosporangiales</taxon>
        <taxon>Streptosporangiaceae</taxon>
        <taxon>Nonomuraea</taxon>
    </lineage>
</organism>
<feature type="transmembrane region" description="Helical" evidence="1">
    <location>
        <begin position="62"/>
        <end position="87"/>
    </location>
</feature>
<accession>A0A7Y6I3T7</accession>
<keyword evidence="1" id="KW-1133">Transmembrane helix</keyword>
<comment type="caution">
    <text evidence="2">The sequence shown here is derived from an EMBL/GenBank/DDBJ whole genome shotgun (WGS) entry which is preliminary data.</text>
</comment>
<evidence type="ECO:0000313" key="2">
    <source>
        <dbReference type="EMBL" id="NUW30024.1"/>
    </source>
</evidence>